<dbReference type="RefSeq" id="WP_023976318.1">
    <property type="nucleotide sequence ID" value="NZ_JBJIAB010000011.1"/>
</dbReference>
<protein>
    <submittedName>
        <fullName evidence="3">Phage scaffolding protein</fullName>
    </submittedName>
</protein>
<organism evidence="3 4">
    <name type="scientific">Candidatus Clostridium helianthi</name>
    <dbReference type="NCBI Taxonomy" id="3381660"/>
    <lineage>
        <taxon>Bacteria</taxon>
        <taxon>Bacillati</taxon>
        <taxon>Bacillota</taxon>
        <taxon>Clostridia</taxon>
        <taxon>Eubacteriales</taxon>
        <taxon>Clostridiaceae</taxon>
        <taxon>Clostridium</taxon>
    </lineage>
</organism>
<reference evidence="3 4" key="1">
    <citation type="submission" date="2024-11" db="EMBL/GenBank/DDBJ databases">
        <authorList>
            <person name="Heng Y.C."/>
            <person name="Lim A.C.H."/>
            <person name="Lee J.K.Y."/>
            <person name="Kittelmann S."/>
        </authorList>
    </citation>
    <scope>NUCLEOTIDE SEQUENCE [LARGE SCALE GENOMIC DNA]</scope>
    <source>
        <strain evidence="3 4">WILCCON 0112</strain>
    </source>
</reference>
<keyword evidence="1" id="KW-0175">Coiled coil</keyword>
<proteinExistence type="predicted"/>
<sequence length="206" mass="23588">MPKLSEILGDSFNQIPEDLRKKYENVDLVDSSNYVEKRQYDTAQTTIKQYEKDIQKRDKDLEDLREKAKDNEELTKKIDDLKIENKKTTDNYKVELEKINFEYRLEKKLGDYNPHNVDILKKALDLTKIKADGDNFIGLEEQIKSLNETDKYLFKETTQTEKPKGTGVIIGSNSSADDKGPSGIGAILAKTKTENANAEAQNKFFA</sequence>
<gene>
    <name evidence="3" type="ORF">ACJDTP_11050</name>
</gene>
<feature type="coiled-coil region" evidence="1">
    <location>
        <begin position="47"/>
        <end position="91"/>
    </location>
</feature>
<dbReference type="EMBL" id="JBJIAB010000011">
    <property type="protein sequence ID" value="MFL0165606.1"/>
    <property type="molecule type" value="Genomic_DNA"/>
</dbReference>
<comment type="caution">
    <text evidence="3">The sequence shown here is derived from an EMBL/GenBank/DDBJ whole genome shotgun (WGS) entry which is preliminary data.</text>
</comment>
<dbReference type="Pfam" id="PF06810">
    <property type="entry name" value="Phage_scaffold"/>
    <property type="match status" value="1"/>
</dbReference>
<evidence type="ECO:0000256" key="1">
    <source>
        <dbReference type="SAM" id="Coils"/>
    </source>
</evidence>
<evidence type="ECO:0000313" key="4">
    <source>
        <dbReference type="Proteomes" id="UP001623600"/>
    </source>
</evidence>
<feature type="region of interest" description="Disordered" evidence="2">
    <location>
        <begin position="163"/>
        <end position="182"/>
    </location>
</feature>
<dbReference type="Proteomes" id="UP001623600">
    <property type="component" value="Unassembled WGS sequence"/>
</dbReference>
<name>A0ABW8S449_9CLOT</name>
<evidence type="ECO:0000313" key="3">
    <source>
        <dbReference type="EMBL" id="MFL0165606.1"/>
    </source>
</evidence>
<dbReference type="InterPro" id="IPR009636">
    <property type="entry name" value="SCAF"/>
</dbReference>
<evidence type="ECO:0000256" key="2">
    <source>
        <dbReference type="SAM" id="MobiDB-lite"/>
    </source>
</evidence>
<accession>A0ABW8S449</accession>
<keyword evidence="4" id="KW-1185">Reference proteome</keyword>